<feature type="region of interest" description="Disordered" evidence="1">
    <location>
        <begin position="1"/>
        <end position="23"/>
    </location>
</feature>
<gene>
    <name evidence="3" type="ORF">MGAL_10B009323</name>
</gene>
<comment type="caution">
    <text evidence="3">The sequence shown here is derived from an EMBL/GenBank/DDBJ whole genome shotgun (WGS) entry which is preliminary data.</text>
</comment>
<evidence type="ECO:0000256" key="2">
    <source>
        <dbReference type="SAM" id="Phobius"/>
    </source>
</evidence>
<keyword evidence="2" id="KW-0812">Transmembrane</keyword>
<feature type="transmembrane region" description="Helical" evidence="2">
    <location>
        <begin position="102"/>
        <end position="122"/>
    </location>
</feature>
<dbReference type="OrthoDB" id="10398272at2759"/>
<proteinExistence type="predicted"/>
<accession>A0A8B6CKI7</accession>
<evidence type="ECO:0000313" key="3">
    <source>
        <dbReference type="EMBL" id="VDI05978.1"/>
    </source>
</evidence>
<keyword evidence="2" id="KW-1133">Transmembrane helix</keyword>
<keyword evidence="2" id="KW-0472">Membrane</keyword>
<dbReference type="EMBL" id="UYJE01001873">
    <property type="protein sequence ID" value="VDI05978.1"/>
    <property type="molecule type" value="Genomic_DNA"/>
</dbReference>
<dbReference type="AlphaFoldDB" id="A0A8B6CKI7"/>
<name>A0A8B6CKI7_MYTGA</name>
<organism evidence="3 4">
    <name type="scientific">Mytilus galloprovincialis</name>
    <name type="common">Mediterranean mussel</name>
    <dbReference type="NCBI Taxonomy" id="29158"/>
    <lineage>
        <taxon>Eukaryota</taxon>
        <taxon>Metazoa</taxon>
        <taxon>Spiralia</taxon>
        <taxon>Lophotrochozoa</taxon>
        <taxon>Mollusca</taxon>
        <taxon>Bivalvia</taxon>
        <taxon>Autobranchia</taxon>
        <taxon>Pteriomorphia</taxon>
        <taxon>Mytilida</taxon>
        <taxon>Mytiloidea</taxon>
        <taxon>Mytilidae</taxon>
        <taxon>Mytilinae</taxon>
        <taxon>Mytilus</taxon>
    </lineage>
</organism>
<keyword evidence="4" id="KW-1185">Reference proteome</keyword>
<evidence type="ECO:0000256" key="1">
    <source>
        <dbReference type="SAM" id="MobiDB-lite"/>
    </source>
</evidence>
<protein>
    <submittedName>
        <fullName evidence="3">Uncharacterized protein</fullName>
    </submittedName>
</protein>
<sequence length="177" mass="19780">MENMGEIRCSTTANRRRRKRSTTSTNATNVYLVSVTNNGVEFSDSVPVVMFDSSCNTCTTTDTFVFCQLRSDVCVLNGACYAESSSQCNVSSDTTDSDTFKLWIIGVVISVLLVLIIFILVIKWCGKKKRPVSPMEYYTDEQPDIYFNQNSAFGNGESSVPNRKVLPKPVKINVKPW</sequence>
<reference evidence="3" key="1">
    <citation type="submission" date="2018-11" db="EMBL/GenBank/DDBJ databases">
        <authorList>
            <person name="Alioto T."/>
            <person name="Alioto T."/>
        </authorList>
    </citation>
    <scope>NUCLEOTIDE SEQUENCE</scope>
</reference>
<evidence type="ECO:0000313" key="4">
    <source>
        <dbReference type="Proteomes" id="UP000596742"/>
    </source>
</evidence>
<dbReference type="Proteomes" id="UP000596742">
    <property type="component" value="Unassembled WGS sequence"/>
</dbReference>